<comment type="caution">
    <text evidence="1">The sequence shown here is derived from an EMBL/GenBank/DDBJ whole genome shotgun (WGS) entry which is preliminary data.</text>
</comment>
<sequence>MELNRIPEKEMIKMFELAVALEIREHMKELIDHYCMDWETFSKVLKEEYFLEDSDRVTKKSFLECVERPNKNLVATELL</sequence>
<protein>
    <submittedName>
        <fullName evidence="1">Uncharacterized protein</fullName>
    </submittedName>
</protein>
<evidence type="ECO:0000313" key="2">
    <source>
        <dbReference type="Proteomes" id="UP001605036"/>
    </source>
</evidence>
<dbReference type="Proteomes" id="UP001605036">
    <property type="component" value="Unassembled WGS sequence"/>
</dbReference>
<gene>
    <name evidence="1" type="ORF">R1flu_016220</name>
</gene>
<proteinExistence type="predicted"/>
<organism evidence="1 2">
    <name type="scientific">Riccia fluitans</name>
    <dbReference type="NCBI Taxonomy" id="41844"/>
    <lineage>
        <taxon>Eukaryota</taxon>
        <taxon>Viridiplantae</taxon>
        <taxon>Streptophyta</taxon>
        <taxon>Embryophyta</taxon>
        <taxon>Marchantiophyta</taxon>
        <taxon>Marchantiopsida</taxon>
        <taxon>Marchantiidae</taxon>
        <taxon>Marchantiales</taxon>
        <taxon>Ricciaceae</taxon>
        <taxon>Riccia</taxon>
    </lineage>
</organism>
<reference evidence="1 2" key="1">
    <citation type="submission" date="2024-09" db="EMBL/GenBank/DDBJ databases">
        <title>Chromosome-scale assembly of Riccia fluitans.</title>
        <authorList>
            <person name="Paukszto L."/>
            <person name="Sawicki J."/>
            <person name="Karawczyk K."/>
            <person name="Piernik-Szablinska J."/>
            <person name="Szczecinska M."/>
            <person name="Mazdziarz M."/>
        </authorList>
    </citation>
    <scope>NUCLEOTIDE SEQUENCE [LARGE SCALE GENOMIC DNA]</scope>
    <source>
        <strain evidence="1">Rf_01</strain>
        <tissue evidence="1">Aerial parts of the thallus</tissue>
    </source>
</reference>
<evidence type="ECO:0000313" key="1">
    <source>
        <dbReference type="EMBL" id="KAL2631534.1"/>
    </source>
</evidence>
<name>A0ABD1YL95_9MARC</name>
<dbReference type="AlphaFoldDB" id="A0ABD1YL95"/>
<dbReference type="EMBL" id="JBHFFA010000004">
    <property type="protein sequence ID" value="KAL2631534.1"/>
    <property type="molecule type" value="Genomic_DNA"/>
</dbReference>
<accession>A0ABD1YL95</accession>
<keyword evidence="2" id="KW-1185">Reference proteome</keyword>